<gene>
    <name evidence="1" type="ORF">SAMN04488138_104240</name>
</gene>
<dbReference type="Proteomes" id="UP000183299">
    <property type="component" value="Unassembled WGS sequence"/>
</dbReference>
<dbReference type="AlphaFoldDB" id="A0A1I3R3Z8"/>
<evidence type="ECO:0000313" key="1">
    <source>
        <dbReference type="EMBL" id="SFJ40472.1"/>
    </source>
</evidence>
<sequence length="46" mass="5009">MTSASDRKKIVSLIDEAMAAGARQFRACAELGLDARTVQRWKSPDG</sequence>
<name>A0A1I3R3Z8_9RHOB</name>
<keyword evidence="2" id="KW-1185">Reference proteome</keyword>
<proteinExistence type="predicted"/>
<dbReference type="STRING" id="576117.SAMN04488138_104240"/>
<feature type="non-terminal residue" evidence="1">
    <location>
        <position position="46"/>
    </location>
</feature>
<dbReference type="EMBL" id="FORY01000004">
    <property type="protein sequence ID" value="SFJ40472.1"/>
    <property type="molecule type" value="Genomic_DNA"/>
</dbReference>
<evidence type="ECO:0000313" key="2">
    <source>
        <dbReference type="Proteomes" id="UP000183299"/>
    </source>
</evidence>
<organism evidence="1 2">
    <name type="scientific">Celeribacter halophilus</name>
    <dbReference type="NCBI Taxonomy" id="576117"/>
    <lineage>
        <taxon>Bacteria</taxon>
        <taxon>Pseudomonadati</taxon>
        <taxon>Pseudomonadota</taxon>
        <taxon>Alphaproteobacteria</taxon>
        <taxon>Rhodobacterales</taxon>
        <taxon>Roseobacteraceae</taxon>
        <taxon>Celeribacter</taxon>
    </lineage>
</organism>
<evidence type="ECO:0008006" key="3">
    <source>
        <dbReference type="Google" id="ProtNLM"/>
    </source>
</evidence>
<accession>A0A1I3R3Z8</accession>
<protein>
    <recommendedName>
        <fullName evidence="3">Transposase</fullName>
    </recommendedName>
</protein>
<reference evidence="1 2" key="1">
    <citation type="submission" date="2016-10" db="EMBL/GenBank/DDBJ databases">
        <authorList>
            <person name="de Groot N.N."/>
        </authorList>
    </citation>
    <scope>NUCLEOTIDE SEQUENCE [LARGE SCALE GENOMIC DNA]</scope>
    <source>
        <strain evidence="1 2">CGMCC 1.8891</strain>
    </source>
</reference>